<dbReference type="EMBL" id="JABXBU010000011">
    <property type="protein sequence ID" value="KAF8791011.1"/>
    <property type="molecule type" value="Genomic_DNA"/>
</dbReference>
<evidence type="ECO:0000313" key="3">
    <source>
        <dbReference type="Proteomes" id="UP000807504"/>
    </source>
</evidence>
<feature type="coiled-coil region" evidence="1">
    <location>
        <begin position="303"/>
        <end position="337"/>
    </location>
</feature>
<proteinExistence type="predicted"/>
<organism evidence="2 3">
    <name type="scientific">Argiope bruennichi</name>
    <name type="common">Wasp spider</name>
    <name type="synonym">Aranea bruennichi</name>
    <dbReference type="NCBI Taxonomy" id="94029"/>
    <lineage>
        <taxon>Eukaryota</taxon>
        <taxon>Metazoa</taxon>
        <taxon>Ecdysozoa</taxon>
        <taxon>Arthropoda</taxon>
        <taxon>Chelicerata</taxon>
        <taxon>Arachnida</taxon>
        <taxon>Araneae</taxon>
        <taxon>Araneomorphae</taxon>
        <taxon>Entelegynae</taxon>
        <taxon>Araneoidea</taxon>
        <taxon>Araneidae</taxon>
        <taxon>Argiope</taxon>
    </lineage>
</organism>
<sequence length="706" mass="83189">MEDSKEMAGESQIDFFIRKLDEFVDEQNQTSAVERKIKGCTEIFIFKMQLFKKAEACEALLDNEYLFKLLTDYCHKIKAFLDDKQSFLNDLFSQDFNRFSRENQQRMYFTVITLQEKMKTENMMINFINRDCENYSDDLLTFTEVSSKFRRNKKLKSYIREINRFCESLLDCDALSSEILAHLEENISSLFQAEDDKVNLFIIIFKKISDSFRESALKERSATKLMESILRDIQPINDKENENTEVSKVIDLIKRDVKRQEEEGWYHDLIDLSENPRSIVDYLKVDEIDGLSVDNQKKIFLTLRNVREQRKSQIERIKSIKSECEKILKEFDKLELLKKWRFTANKLFRQIVFNKTISYRIEEASQDYLSTSIVLNNLREKCFPSLNPEEQVDVITEKLKEIKETSFKTNIIEEIKKIRESLNIKLQSLKKSGTEEEEIIKFFGDSEDKLKHYEEHGLEFKKRCESIDSVLNYLGKGNIDKFSFESKRKIYALLLIVRKGMVQDIVRLKSVDSKWKQYLKNGDELTSSNFSLCLIWEELLEKEQRSIDAMDSFAQSLQVKVQKANLFLNRLKTNAKRSEINFNPQLVQEETDKLEVVSFSAEVGKDAEMCDVISELKNCKINSSDEEETIILAFQSFLEAHGGRHWATEVQAGSGSQWVGRVHAPIVSWKRENSCRYSSWWKWRNNRYIKMKDRTQQQNGMARTEP</sequence>
<reference evidence="2" key="2">
    <citation type="submission" date="2020-06" db="EMBL/GenBank/DDBJ databases">
        <authorList>
            <person name="Sheffer M."/>
        </authorList>
    </citation>
    <scope>NUCLEOTIDE SEQUENCE</scope>
</reference>
<accession>A0A8T0FJ31</accession>
<keyword evidence="1" id="KW-0175">Coiled coil</keyword>
<dbReference type="AlphaFoldDB" id="A0A8T0FJ31"/>
<name>A0A8T0FJ31_ARGBR</name>
<comment type="caution">
    <text evidence="2">The sequence shown here is derived from an EMBL/GenBank/DDBJ whole genome shotgun (WGS) entry which is preliminary data.</text>
</comment>
<evidence type="ECO:0000313" key="2">
    <source>
        <dbReference type="EMBL" id="KAF8791011.1"/>
    </source>
</evidence>
<reference evidence="2" key="1">
    <citation type="journal article" date="2020" name="bioRxiv">
        <title>Chromosome-level reference genome of the European wasp spider Argiope bruennichi: a resource for studies on range expansion and evolutionary adaptation.</title>
        <authorList>
            <person name="Sheffer M.M."/>
            <person name="Hoppe A."/>
            <person name="Krehenwinkel H."/>
            <person name="Uhl G."/>
            <person name="Kuss A.W."/>
            <person name="Jensen L."/>
            <person name="Jensen C."/>
            <person name="Gillespie R.G."/>
            <person name="Hoff K.J."/>
            <person name="Prost S."/>
        </authorList>
    </citation>
    <scope>NUCLEOTIDE SEQUENCE</scope>
</reference>
<protein>
    <submittedName>
        <fullName evidence="2">Uncharacterized protein</fullName>
    </submittedName>
</protein>
<dbReference type="Proteomes" id="UP000807504">
    <property type="component" value="Unassembled WGS sequence"/>
</dbReference>
<evidence type="ECO:0000256" key="1">
    <source>
        <dbReference type="SAM" id="Coils"/>
    </source>
</evidence>
<gene>
    <name evidence="2" type="ORF">HNY73_005948</name>
</gene>
<keyword evidence="3" id="KW-1185">Reference proteome</keyword>